<comment type="similarity">
    <text evidence="1 4">Belongs to the bacterial flagellin family.</text>
</comment>
<keyword evidence="3 4" id="KW-0975">Bacterial flagellum</keyword>
<dbReference type="Pfam" id="PF00700">
    <property type="entry name" value="Flagellin_C"/>
    <property type="match status" value="1"/>
</dbReference>
<evidence type="ECO:0000256" key="4">
    <source>
        <dbReference type="RuleBase" id="RU362073"/>
    </source>
</evidence>
<dbReference type="GO" id="GO:0005198">
    <property type="term" value="F:structural molecule activity"/>
    <property type="evidence" value="ECO:0007669"/>
    <property type="project" value="UniProtKB-UniRule"/>
</dbReference>
<dbReference type="SUPFAM" id="SSF64518">
    <property type="entry name" value="Phase 1 flagellin"/>
    <property type="match status" value="1"/>
</dbReference>
<protein>
    <recommendedName>
        <fullName evidence="2 4">Flagellin</fullName>
    </recommendedName>
</protein>
<dbReference type="PRINTS" id="PR00207">
    <property type="entry name" value="FLAGELLIN"/>
</dbReference>
<name>A0A226QK84_9BACL</name>
<comment type="function">
    <text evidence="4">Flagellin is the subunit protein which polymerizes to form the filaments of bacterial flagella.</text>
</comment>
<dbReference type="GO" id="GO:0009288">
    <property type="term" value="C:bacterial-type flagellum"/>
    <property type="evidence" value="ECO:0007669"/>
    <property type="project" value="UniProtKB-SubCell"/>
</dbReference>
<feature type="domain" description="Flagellin C-terminal" evidence="6">
    <location>
        <begin position="408"/>
        <end position="460"/>
    </location>
</feature>
<evidence type="ECO:0000259" key="6">
    <source>
        <dbReference type="Pfam" id="PF00700"/>
    </source>
</evidence>
<dbReference type="Proteomes" id="UP000198394">
    <property type="component" value="Unassembled WGS sequence"/>
</dbReference>
<evidence type="ECO:0000313" key="8">
    <source>
        <dbReference type="Proteomes" id="UP000198394"/>
    </source>
</evidence>
<feature type="domain" description="Flagellin N-terminal" evidence="5">
    <location>
        <begin position="3"/>
        <end position="138"/>
    </location>
</feature>
<dbReference type="GO" id="GO:0005576">
    <property type="term" value="C:extracellular region"/>
    <property type="evidence" value="ECO:0007669"/>
    <property type="project" value="UniProtKB-SubCell"/>
</dbReference>
<proteinExistence type="inferred from homology"/>
<keyword evidence="4" id="KW-0964">Secreted</keyword>
<evidence type="ECO:0000256" key="2">
    <source>
        <dbReference type="ARBA" id="ARBA00020110"/>
    </source>
</evidence>
<dbReference type="Gene3D" id="1.20.1330.10">
    <property type="entry name" value="f41 fragment of flagellin, N-terminal domain"/>
    <property type="match status" value="2"/>
</dbReference>
<evidence type="ECO:0000256" key="3">
    <source>
        <dbReference type="ARBA" id="ARBA00023143"/>
    </source>
</evidence>
<comment type="caution">
    <text evidence="7">The sequence shown here is derived from an EMBL/GenBank/DDBJ whole genome shotgun (WGS) entry which is preliminary data.</text>
</comment>
<dbReference type="PANTHER" id="PTHR42792">
    <property type="entry name" value="FLAGELLIN"/>
    <property type="match status" value="1"/>
</dbReference>
<dbReference type="PANTHER" id="PTHR42792:SF2">
    <property type="entry name" value="FLAGELLIN"/>
    <property type="match status" value="1"/>
</dbReference>
<reference evidence="7 8" key="1">
    <citation type="submission" date="2017-04" db="EMBL/GenBank/DDBJ databases">
        <title>The genome sequence of Parageobacillus galactosidasius DSM 18751.</title>
        <authorList>
            <person name="Ramaloko W.T."/>
            <person name="Koen N."/>
            <person name="Polliack S."/>
            <person name="Aliyu H."/>
            <person name="Lebre P."/>
            <person name="Mohr T."/>
            <person name="Oswald F."/>
            <person name="Zwick M."/>
            <person name="Neumann A."/>
            <person name="Syldatk C."/>
            <person name="Cowan D."/>
            <person name="De Maayer P."/>
        </authorList>
    </citation>
    <scope>NUCLEOTIDE SEQUENCE [LARGE SCALE GENOMIC DNA]</scope>
    <source>
        <strain evidence="7 8">DSM 18751</strain>
    </source>
</reference>
<dbReference type="EMBL" id="NDYL01000002">
    <property type="protein sequence ID" value="OXB92966.1"/>
    <property type="molecule type" value="Genomic_DNA"/>
</dbReference>
<keyword evidence="8" id="KW-1185">Reference proteome</keyword>
<dbReference type="AlphaFoldDB" id="A0A226QK84"/>
<comment type="subcellular location">
    <subcellularLocation>
        <location evidence="4">Secreted</location>
    </subcellularLocation>
    <subcellularLocation>
        <location evidence="4">Bacterial flagellum</location>
    </subcellularLocation>
</comment>
<sequence>MRINHNIAALNTYRQLTIGQGAAAKNMEKLSSGLRINRAGDDAAGLAISEKMRGQIRGLEQASRNAQDAISLIQTAEGALNETHSILQRMRELAVQAANDTNTADDRAKIQAEVDQLAKEITRIANDTEFNTQNLLAGGLDNTFHIGANSGQNITLKVNAMDAKSLGVSRDINYISSFTAGTTTLTSSAVTEPGSGLTAGTYKIAVTHNNANASATGNTTAGAVSLANQTSFSGARDETGVIFKVTSVDGSGKVITAEYSTDGGVTWNAATVDTTGSDGVIKYKGVDITIATNALNAVDQTVTVNFTARNDSIQLTDASGNNIGSAVTVYSDQDSVTIGDASTGRTLKINSTSLGDLTTGTGGNAASVNVGTQASTAAVIGTDGTVITKAVAQAGINVSTQEAANSAITIINNAITKVSEERSKLGAVQNRLEHTINNLQTSSENLTAAESRIRDVDYALAA</sequence>
<dbReference type="Pfam" id="PF00669">
    <property type="entry name" value="Flagellin_N"/>
    <property type="match status" value="1"/>
</dbReference>
<dbReference type="InterPro" id="IPR001029">
    <property type="entry name" value="Flagellin_N"/>
</dbReference>
<evidence type="ECO:0000256" key="1">
    <source>
        <dbReference type="ARBA" id="ARBA00005709"/>
    </source>
</evidence>
<evidence type="ECO:0000259" key="5">
    <source>
        <dbReference type="Pfam" id="PF00669"/>
    </source>
</evidence>
<dbReference type="InterPro" id="IPR001492">
    <property type="entry name" value="Flagellin"/>
</dbReference>
<organism evidence="7 8">
    <name type="scientific">Parageobacillus galactosidasius</name>
    <dbReference type="NCBI Taxonomy" id="883812"/>
    <lineage>
        <taxon>Bacteria</taxon>
        <taxon>Bacillati</taxon>
        <taxon>Bacillota</taxon>
        <taxon>Bacilli</taxon>
        <taxon>Bacillales</taxon>
        <taxon>Anoxybacillaceae</taxon>
        <taxon>Parageobacillus</taxon>
    </lineage>
</organism>
<accession>A0A226QK84</accession>
<dbReference type="Gene3D" id="3.30.70.2120">
    <property type="match status" value="1"/>
</dbReference>
<gene>
    <name evidence="7" type="ORF">B9L23_17720</name>
</gene>
<dbReference type="InterPro" id="IPR046358">
    <property type="entry name" value="Flagellin_C"/>
</dbReference>
<evidence type="ECO:0000313" key="7">
    <source>
        <dbReference type="EMBL" id="OXB92966.1"/>
    </source>
</evidence>
<dbReference type="RefSeq" id="WP_089098111.1">
    <property type="nucleotide sequence ID" value="NZ_NDYL01000002.1"/>
</dbReference>